<dbReference type="Proteomes" id="UP001185092">
    <property type="component" value="Unassembled WGS sequence"/>
</dbReference>
<keyword evidence="2" id="KW-1185">Reference proteome</keyword>
<evidence type="ECO:0000313" key="1">
    <source>
        <dbReference type="EMBL" id="MDR6239042.1"/>
    </source>
</evidence>
<protein>
    <submittedName>
        <fullName evidence="1">Uncharacterized protein</fullName>
    </submittedName>
</protein>
<accession>A0AAE3XLF1</accession>
<proteinExistence type="predicted"/>
<dbReference type="AlphaFoldDB" id="A0AAE3XLF1"/>
<reference evidence="1" key="1">
    <citation type="submission" date="2023-07" db="EMBL/GenBank/DDBJ databases">
        <title>Genomic Encyclopedia of Type Strains, Phase IV (KMG-IV): sequencing the most valuable type-strain genomes for metagenomic binning, comparative biology and taxonomic classification.</title>
        <authorList>
            <person name="Goeker M."/>
        </authorList>
    </citation>
    <scope>NUCLEOTIDE SEQUENCE</scope>
    <source>
        <strain evidence="1">DSM 26174</strain>
    </source>
</reference>
<name>A0AAE3XLF1_9BACT</name>
<sequence length="207" mass="24101">MKVFGGRNIELKINHNCPLELKRGEMLRFWLDGNMVDHYERELRRITRALEKVIVMPDNIEALKWSKCTGHIKMGLLDFVFPMTAGEFLMDKAKLNPCEAVLLLSEFGLDPLQEIRKMTCLELKLLTIVSRFQNKELVVFDYFGIDDDMKKKITSFVMDELLKEKTAAISFASSSDKITRKISKRFIDIDIKHENENLFPCLRPKRG</sequence>
<evidence type="ECO:0000313" key="2">
    <source>
        <dbReference type="Proteomes" id="UP001185092"/>
    </source>
</evidence>
<gene>
    <name evidence="1" type="ORF">HNQ88_002079</name>
</gene>
<comment type="caution">
    <text evidence="1">The sequence shown here is derived from an EMBL/GenBank/DDBJ whole genome shotgun (WGS) entry which is preliminary data.</text>
</comment>
<organism evidence="1 2">
    <name type="scientific">Aureibacter tunicatorum</name>
    <dbReference type="NCBI Taxonomy" id="866807"/>
    <lineage>
        <taxon>Bacteria</taxon>
        <taxon>Pseudomonadati</taxon>
        <taxon>Bacteroidota</taxon>
        <taxon>Cytophagia</taxon>
        <taxon>Cytophagales</taxon>
        <taxon>Persicobacteraceae</taxon>
        <taxon>Aureibacter</taxon>
    </lineage>
</organism>
<dbReference type="EMBL" id="JAVDQD010000002">
    <property type="protein sequence ID" value="MDR6239042.1"/>
    <property type="molecule type" value="Genomic_DNA"/>
</dbReference>
<dbReference type="RefSeq" id="WP_309938550.1">
    <property type="nucleotide sequence ID" value="NZ_AP025305.1"/>
</dbReference>